<evidence type="ECO:0000313" key="2">
    <source>
        <dbReference type="EMBL" id="EMA41911.1"/>
    </source>
</evidence>
<keyword evidence="3" id="KW-1185">Reference proteome</keyword>
<reference evidence="2 3" key="1">
    <citation type="journal article" date="2014" name="PLoS Genet.">
        <title>Phylogenetically driven sequencing of extremely halophilic archaea reveals strategies for static and dynamic osmo-response.</title>
        <authorList>
            <person name="Becker E.A."/>
            <person name="Seitzer P.M."/>
            <person name="Tritt A."/>
            <person name="Larsen D."/>
            <person name="Krusor M."/>
            <person name="Yao A.I."/>
            <person name="Wu D."/>
            <person name="Madern D."/>
            <person name="Eisen J.A."/>
            <person name="Darling A.E."/>
            <person name="Facciotti M.T."/>
        </authorList>
    </citation>
    <scope>NUCLEOTIDE SEQUENCE [LARGE SCALE GENOMIC DNA]</scope>
    <source>
        <strain evidence="2 3">JCM 10879</strain>
    </source>
</reference>
<dbReference type="EMBL" id="AOMA01000060">
    <property type="protein sequence ID" value="EMA41911.1"/>
    <property type="molecule type" value="Genomic_DNA"/>
</dbReference>
<gene>
    <name evidence="2" type="ORF">C446_04470</name>
</gene>
<dbReference type="AlphaFoldDB" id="M0M851"/>
<sequence>MSDPKSGISDVRHDDDESLLTTLGRRRFLSGGAVAGSIAVAGCLDGEPTDEDPDSEDADGDESGDGDADIEDGDADGGDEDDEYETLEDELVAVIDAYVEAASEGDTDAVDDVVHSLNPLNPAEWEEDGWEFQGGDDDEVGDYETELLTEDGTIDDIFELEAAEFWFAEVNLEDEIGGEQIAMVEIEEADGTETQDTAVWVFVPEDGEWRVLFQGVRDETPEDPESVFEPEIIDEDDAVVEEIDWEFDQEMGDGDDGEDDLGLFEDLEWAQVTLTDVPGIDADAVRIESTIEDSSFEFTEGWSGAWANVGLHAEGDQIVVTVVENGDETVVHREHFRPDSE</sequence>
<name>M0M851_9EURY</name>
<comment type="caution">
    <text evidence="2">The sequence shown here is derived from an EMBL/GenBank/DDBJ whole genome shotgun (WGS) entry which is preliminary data.</text>
</comment>
<evidence type="ECO:0000256" key="1">
    <source>
        <dbReference type="SAM" id="MobiDB-lite"/>
    </source>
</evidence>
<dbReference type="InterPro" id="IPR006311">
    <property type="entry name" value="TAT_signal"/>
</dbReference>
<dbReference type="RefSeq" id="WP_006671851.1">
    <property type="nucleotide sequence ID" value="NZ_AOMA01000060.1"/>
</dbReference>
<organism evidence="2 3">
    <name type="scientific">Halobiforma nitratireducens JCM 10879</name>
    <dbReference type="NCBI Taxonomy" id="1227454"/>
    <lineage>
        <taxon>Archaea</taxon>
        <taxon>Methanobacteriati</taxon>
        <taxon>Methanobacteriota</taxon>
        <taxon>Stenosarchaea group</taxon>
        <taxon>Halobacteria</taxon>
        <taxon>Halobacteriales</taxon>
        <taxon>Natrialbaceae</taxon>
        <taxon>Halobiforma</taxon>
    </lineage>
</organism>
<feature type="region of interest" description="Disordered" evidence="1">
    <location>
        <begin position="40"/>
        <end position="89"/>
    </location>
</feature>
<feature type="compositionally biased region" description="Acidic residues" evidence="1">
    <location>
        <begin position="47"/>
        <end position="89"/>
    </location>
</feature>
<protein>
    <submittedName>
        <fullName evidence="2">Uncharacterized protein</fullName>
    </submittedName>
</protein>
<proteinExistence type="predicted"/>
<dbReference type="PROSITE" id="PS51318">
    <property type="entry name" value="TAT"/>
    <property type="match status" value="1"/>
</dbReference>
<dbReference type="Proteomes" id="UP000011607">
    <property type="component" value="Unassembled WGS sequence"/>
</dbReference>
<dbReference type="STRING" id="1227454.C446_04470"/>
<evidence type="ECO:0000313" key="3">
    <source>
        <dbReference type="Proteomes" id="UP000011607"/>
    </source>
</evidence>
<dbReference type="eggNOG" id="arCOG01023">
    <property type="taxonomic scope" value="Archaea"/>
</dbReference>
<accession>M0M851</accession>